<keyword evidence="2" id="KW-1185">Reference proteome</keyword>
<accession>A0A9P0FJY5</accession>
<sequence>MIDHELSNLNEINYKDIEDIIDARKELGQYNVNKQPNSINYRYVYSTSSGGNDRFVRFNDMITVNEGDAPTTSIKHTDSEITVVRIRQDNNSMKKPHLHVSKWDMHDVAIPGDGSHLGESPSMVNLATLVAQNLHSETDEYLVPLSSWDPCLKSEEKKNTEETKFKYLPEDVSWEDQLDLKEEGNIKESNSEPEIKSFTSVMARRPSLAGRISKFIRKHCKKPKTLNDEELDKN</sequence>
<proteinExistence type="predicted"/>
<dbReference type="OrthoDB" id="6749000at2759"/>
<evidence type="ECO:0000313" key="1">
    <source>
        <dbReference type="EMBL" id="CAH0556853.1"/>
    </source>
</evidence>
<dbReference type="Proteomes" id="UP001154078">
    <property type="component" value="Chromosome 5"/>
</dbReference>
<evidence type="ECO:0000313" key="2">
    <source>
        <dbReference type="Proteomes" id="UP001154078"/>
    </source>
</evidence>
<dbReference type="AlphaFoldDB" id="A0A9P0FJY5"/>
<gene>
    <name evidence="1" type="ORF">MELIAE_LOCUS7708</name>
</gene>
<protein>
    <submittedName>
        <fullName evidence="1">Uncharacterized protein</fullName>
    </submittedName>
</protein>
<name>A0A9P0FJY5_BRAAE</name>
<dbReference type="EMBL" id="OV121136">
    <property type="protein sequence ID" value="CAH0556853.1"/>
    <property type="molecule type" value="Genomic_DNA"/>
</dbReference>
<organism evidence="1 2">
    <name type="scientific">Brassicogethes aeneus</name>
    <name type="common">Rape pollen beetle</name>
    <name type="synonym">Meligethes aeneus</name>
    <dbReference type="NCBI Taxonomy" id="1431903"/>
    <lineage>
        <taxon>Eukaryota</taxon>
        <taxon>Metazoa</taxon>
        <taxon>Ecdysozoa</taxon>
        <taxon>Arthropoda</taxon>
        <taxon>Hexapoda</taxon>
        <taxon>Insecta</taxon>
        <taxon>Pterygota</taxon>
        <taxon>Neoptera</taxon>
        <taxon>Endopterygota</taxon>
        <taxon>Coleoptera</taxon>
        <taxon>Polyphaga</taxon>
        <taxon>Cucujiformia</taxon>
        <taxon>Nitidulidae</taxon>
        <taxon>Meligethinae</taxon>
        <taxon>Brassicogethes</taxon>
    </lineage>
</organism>
<reference evidence="1" key="1">
    <citation type="submission" date="2021-12" db="EMBL/GenBank/DDBJ databases">
        <authorList>
            <person name="King R."/>
        </authorList>
    </citation>
    <scope>NUCLEOTIDE SEQUENCE</scope>
</reference>